<dbReference type="Proteomes" id="UP001566132">
    <property type="component" value="Unassembled WGS sequence"/>
</dbReference>
<feature type="coiled-coil region" evidence="1">
    <location>
        <begin position="135"/>
        <end position="169"/>
    </location>
</feature>
<evidence type="ECO:0000259" key="2">
    <source>
        <dbReference type="Pfam" id="PF16531"/>
    </source>
</evidence>
<feature type="domain" description="Spindle assembly abnormal protein 6 N-terminal" evidence="2">
    <location>
        <begin position="31"/>
        <end position="126"/>
    </location>
</feature>
<dbReference type="InterPro" id="IPR032396">
    <property type="entry name" value="SAS-6_N"/>
</dbReference>
<keyword evidence="4" id="KW-1185">Reference proteome</keyword>
<organism evidence="3 4">
    <name type="scientific">Hypothenemus hampei</name>
    <name type="common">Coffee berry borer</name>
    <dbReference type="NCBI Taxonomy" id="57062"/>
    <lineage>
        <taxon>Eukaryota</taxon>
        <taxon>Metazoa</taxon>
        <taxon>Ecdysozoa</taxon>
        <taxon>Arthropoda</taxon>
        <taxon>Hexapoda</taxon>
        <taxon>Insecta</taxon>
        <taxon>Pterygota</taxon>
        <taxon>Neoptera</taxon>
        <taxon>Endopterygota</taxon>
        <taxon>Coleoptera</taxon>
        <taxon>Polyphaga</taxon>
        <taxon>Cucujiformia</taxon>
        <taxon>Curculionidae</taxon>
        <taxon>Scolytinae</taxon>
        <taxon>Hypothenemus</taxon>
    </lineage>
</organism>
<protein>
    <recommendedName>
        <fullName evidence="2">Spindle assembly abnormal protein 6 N-terminal domain-containing protein</fullName>
    </recommendedName>
</protein>
<dbReference type="AlphaFoldDB" id="A0ABD1ETA7"/>
<name>A0ABD1ETA7_HYPHA</name>
<dbReference type="InterPro" id="IPR038558">
    <property type="entry name" value="SAS-6_N_sf"/>
</dbReference>
<dbReference type="EMBL" id="JBDJPC010000005">
    <property type="protein sequence ID" value="KAL1501222.1"/>
    <property type="molecule type" value="Genomic_DNA"/>
</dbReference>
<dbReference type="Pfam" id="PF16531">
    <property type="entry name" value="SAS-6_N"/>
    <property type="match status" value="1"/>
</dbReference>
<sequence>MAGNGVSLYSGHHLIPIYKRTGFCEERKLSIDIFDFGDQLEIKLRDLSEYSFNYTEYINLNDFEVMRIKQSLDINYPEFKTNIVDLLHQFVQKEMFLKCQMNDVGCTLIFFTKTKIKSIVYLTLDLHVTDQKKIIAEMYKEMNNLQDVNEKLQKQLVKAHKVVENKESQILDLEITRNLILDQFFKNLQQIEKIFSTKLTQTQASVMNRISSHKTQISKLHRNLEILKQQHTLKRDSSDRLIRTMESLKLENMENAKSIEDLQKEIASLNILKVSLERNVEDLKRSLENVEISNKNLERNKSKLEKDLETLSIVVTQKESKISELSKDLVQANNMLVQFNSHFDTKVQQVEELQEALRLKEKLLNEQKCQTQELLKTFEEYKAKCNIEKFKSLEQQLFSSEKRIQDLEEEIRKLNKINAILTQKLSHGYFVPK</sequence>
<evidence type="ECO:0000313" key="4">
    <source>
        <dbReference type="Proteomes" id="UP001566132"/>
    </source>
</evidence>
<reference evidence="3 4" key="1">
    <citation type="submission" date="2024-05" db="EMBL/GenBank/DDBJ databases">
        <title>Genetic variation in Jamaican populations of the coffee berry borer (Hypothenemus hampei).</title>
        <authorList>
            <person name="Errbii M."/>
            <person name="Myrie A."/>
        </authorList>
    </citation>
    <scope>NUCLEOTIDE SEQUENCE [LARGE SCALE GENOMIC DNA]</scope>
    <source>
        <strain evidence="3">JA-Hopewell-2020-01-JO</strain>
        <tissue evidence="3">Whole body</tissue>
    </source>
</reference>
<dbReference type="Gene3D" id="2.170.210.20">
    <property type="entry name" value="Spindle assembly abnormal protein 6, N-terminal domain"/>
    <property type="match status" value="1"/>
</dbReference>
<comment type="caution">
    <text evidence="3">The sequence shown here is derived from an EMBL/GenBank/DDBJ whole genome shotgun (WGS) entry which is preliminary data.</text>
</comment>
<evidence type="ECO:0000313" key="3">
    <source>
        <dbReference type="EMBL" id="KAL1501222.1"/>
    </source>
</evidence>
<feature type="coiled-coil region" evidence="1">
    <location>
        <begin position="210"/>
        <end position="424"/>
    </location>
</feature>
<keyword evidence="1" id="KW-0175">Coiled coil</keyword>
<proteinExistence type="predicted"/>
<gene>
    <name evidence="3" type="ORF">ABEB36_006589</name>
</gene>
<accession>A0ABD1ETA7</accession>
<evidence type="ECO:0000256" key="1">
    <source>
        <dbReference type="SAM" id="Coils"/>
    </source>
</evidence>